<evidence type="ECO:0000313" key="2">
    <source>
        <dbReference type="EMBL" id="PPC77204.1"/>
    </source>
</evidence>
<dbReference type="Proteomes" id="UP000238196">
    <property type="component" value="Unassembled WGS sequence"/>
</dbReference>
<keyword evidence="1" id="KW-1133">Transmembrane helix</keyword>
<dbReference type="OrthoDB" id="5917490at2"/>
<accession>A0A2S5KQS6</accession>
<comment type="caution">
    <text evidence="2">The sequence shown here is derived from an EMBL/GenBank/DDBJ whole genome shotgun (WGS) entry which is preliminary data.</text>
</comment>
<proteinExistence type="predicted"/>
<evidence type="ECO:0000256" key="1">
    <source>
        <dbReference type="SAM" id="Phobius"/>
    </source>
</evidence>
<reference evidence="2 3" key="1">
    <citation type="submission" date="2018-02" db="EMBL/GenBank/DDBJ databases">
        <title>novel marine gammaproteobacteria from coastal saline agro ecosystem.</title>
        <authorList>
            <person name="Krishnan R."/>
            <person name="Ramesh Kumar N."/>
        </authorList>
    </citation>
    <scope>NUCLEOTIDE SEQUENCE [LARGE SCALE GENOMIC DNA]</scope>
    <source>
        <strain evidence="2 3">228</strain>
    </source>
</reference>
<protein>
    <submittedName>
        <fullName evidence="2">Uncharacterized protein</fullName>
    </submittedName>
</protein>
<organism evidence="2 3">
    <name type="scientific">Proteobacteria bacterium 228</name>
    <dbReference type="NCBI Taxonomy" id="2083153"/>
    <lineage>
        <taxon>Bacteria</taxon>
        <taxon>Pseudomonadati</taxon>
        <taxon>Pseudomonadota</taxon>
    </lineage>
</organism>
<dbReference type="AlphaFoldDB" id="A0A2S5KQS6"/>
<evidence type="ECO:0000313" key="3">
    <source>
        <dbReference type="Proteomes" id="UP000238196"/>
    </source>
</evidence>
<feature type="transmembrane region" description="Helical" evidence="1">
    <location>
        <begin position="12"/>
        <end position="33"/>
    </location>
</feature>
<name>A0A2S5KQS6_9PROT</name>
<keyword evidence="1" id="KW-0472">Membrane</keyword>
<gene>
    <name evidence="2" type="ORF">C4K68_12410</name>
</gene>
<dbReference type="EMBL" id="PRLP01000035">
    <property type="protein sequence ID" value="PPC77204.1"/>
    <property type="molecule type" value="Genomic_DNA"/>
</dbReference>
<keyword evidence="1" id="KW-0812">Transmembrane</keyword>
<sequence>MTAESKAPLPRALIGITGAAFLLLVTLFGSRWLSTQSSSNMLNAPVCQLAAGEQECTFQLKDSAKTMSFRLTSSHISLTEPVPFVIRVSSGWPVDRVEMDLQGRDMYMGLNHSEAVRQTADGELSRTSGGSLFSGHIVVPACTTGAMVWQALITATSGNQTFKAAIEFKAPQ</sequence>